<evidence type="ECO:0000259" key="2">
    <source>
        <dbReference type="PROSITE" id="PS51840"/>
    </source>
</evidence>
<evidence type="ECO:0000313" key="4">
    <source>
        <dbReference type="RefSeq" id="XP_022131760.1"/>
    </source>
</evidence>
<feature type="region of interest" description="Disordered" evidence="1">
    <location>
        <begin position="194"/>
        <end position="222"/>
    </location>
</feature>
<dbReference type="InterPro" id="IPR019448">
    <property type="entry name" value="NT-C2"/>
</dbReference>
<dbReference type="GeneID" id="111004847"/>
<gene>
    <name evidence="4" type="primary">LOC111004847</name>
</gene>
<keyword evidence="3" id="KW-1185">Reference proteome</keyword>
<dbReference type="KEGG" id="mcha:111004847"/>
<name>A0A6J1BQK8_MOMCH</name>
<protein>
    <submittedName>
        <fullName evidence="4">Uncharacterized protein LOC111004847</fullName>
    </submittedName>
</protein>
<dbReference type="RefSeq" id="XP_022131760.1">
    <property type="nucleotide sequence ID" value="XM_022276068.1"/>
</dbReference>
<proteinExistence type="predicted"/>
<dbReference type="AlphaFoldDB" id="A0A6J1BQK8"/>
<sequence>MAKMKKFQVKLEKLKLYGFGKENEAVAIEIKWKGPQKHSLLSVPFYGKSSLQRNRTRPQRFLNNGQETVEWDDEFHSICEFSAADDASIGSWDTNFYVLLENSTKSKTKSSVLGKASLNLAEVLSEMEAKIDAILPITLKDAAGPRPATLSVRVNFVEVRDDPDPTRIARDPAQDEKDGFFRALKDLTSFKKKNRDKAISSDGENAVVGNRSEEEGDQKQGKLSWKKRRLSFSFRNSKGKVEPWSEKTDTAVNDAVTVDRQQDDKDSSVFPVAPISQTGVKTADQVSLELDGQNREGTGGRWETREIVSRDGKAKLKTELFFGSFDQRSEKANGESACTAIVAVITHWLHSNQGAMPTRPELDSLVMEGSSEWQKLCSNDCYSSSFPNKHFDLETVVEAEVRPITVLPENSFVGFFSPEKFNCLTEAMSFEQIWKEVNNNAKTSTGYYEPRIYIVSWNDHFFVLKMEEDACYIVDSLGERLFEGCNQAYILKFDSSSLMFENKEEGEIKELVCRGKECCREFFKRFLAALTIEELEQEQRKLSCNFIPHQRLQIDFHFSSPVDSSSSTSPFSVFFDEDSASFSSPSE</sequence>
<evidence type="ECO:0000256" key="1">
    <source>
        <dbReference type="SAM" id="MobiDB-lite"/>
    </source>
</evidence>
<feature type="domain" description="C2 NT-type" evidence="2">
    <location>
        <begin position="1"/>
        <end position="158"/>
    </location>
</feature>
<evidence type="ECO:0000313" key="3">
    <source>
        <dbReference type="Proteomes" id="UP000504603"/>
    </source>
</evidence>
<dbReference type="PANTHER" id="PTHR31182">
    <property type="entry name" value="C2 NT-TYPE DOMAIN-CONTAINING PROTEIN"/>
    <property type="match status" value="1"/>
</dbReference>
<accession>A0A6J1BQK8</accession>
<reference evidence="4" key="1">
    <citation type="submission" date="2025-08" db="UniProtKB">
        <authorList>
            <consortium name="RefSeq"/>
        </authorList>
    </citation>
    <scope>IDENTIFICATION</scope>
    <source>
        <strain evidence="4">OHB3-1</strain>
    </source>
</reference>
<organism evidence="3 4">
    <name type="scientific">Momordica charantia</name>
    <name type="common">Bitter gourd</name>
    <name type="synonym">Balsam pear</name>
    <dbReference type="NCBI Taxonomy" id="3673"/>
    <lineage>
        <taxon>Eukaryota</taxon>
        <taxon>Viridiplantae</taxon>
        <taxon>Streptophyta</taxon>
        <taxon>Embryophyta</taxon>
        <taxon>Tracheophyta</taxon>
        <taxon>Spermatophyta</taxon>
        <taxon>Magnoliopsida</taxon>
        <taxon>eudicotyledons</taxon>
        <taxon>Gunneridae</taxon>
        <taxon>Pentapetalae</taxon>
        <taxon>rosids</taxon>
        <taxon>fabids</taxon>
        <taxon>Cucurbitales</taxon>
        <taxon>Cucurbitaceae</taxon>
        <taxon>Momordiceae</taxon>
        <taxon>Momordica</taxon>
    </lineage>
</organism>
<dbReference type="Pfam" id="PF10358">
    <property type="entry name" value="NT-C2"/>
    <property type="match status" value="1"/>
</dbReference>
<dbReference type="Proteomes" id="UP000504603">
    <property type="component" value="Unplaced"/>
</dbReference>
<dbReference type="PROSITE" id="PS51840">
    <property type="entry name" value="C2_NT"/>
    <property type="match status" value="1"/>
</dbReference>
<feature type="compositionally biased region" description="Basic and acidic residues" evidence="1">
    <location>
        <begin position="211"/>
        <end position="220"/>
    </location>
</feature>
<dbReference type="PANTHER" id="PTHR31182:SF17">
    <property type="entry name" value="EEIG1_EHBP1 PROTEIN AMINO-TERMINAL DOMAIN PROTEIN"/>
    <property type="match status" value="1"/>
</dbReference>
<dbReference type="OrthoDB" id="733571at2759"/>